<dbReference type="NCBIfam" id="NF003708">
    <property type="entry name" value="PRK05325.1-3"/>
    <property type="match status" value="1"/>
</dbReference>
<accession>A0A261VTV4</accession>
<name>A0A261VTV4_9BORD</name>
<dbReference type="PANTHER" id="PTHR30510:SF2">
    <property type="entry name" value="UPF0229 PROTEIN YEAH"/>
    <property type="match status" value="1"/>
</dbReference>
<dbReference type="PANTHER" id="PTHR30510">
    <property type="entry name" value="UPF0229 PROTEIN YEAH"/>
    <property type="match status" value="1"/>
</dbReference>
<protein>
    <recommendedName>
        <fullName evidence="1">UPF0229 protein CAL22_02995</fullName>
    </recommendedName>
</protein>
<dbReference type="Pfam" id="PF04285">
    <property type="entry name" value="DUF444"/>
    <property type="match status" value="1"/>
</dbReference>
<feature type="compositionally biased region" description="Gly residues" evidence="2">
    <location>
        <begin position="92"/>
        <end position="103"/>
    </location>
</feature>
<evidence type="ECO:0000313" key="4">
    <source>
        <dbReference type="Proteomes" id="UP000216429"/>
    </source>
</evidence>
<proteinExistence type="inferred from homology"/>
<dbReference type="AlphaFoldDB" id="A0A261VTV4"/>
<dbReference type="NCBIfam" id="NF003707">
    <property type="entry name" value="PRK05325.1-2"/>
    <property type="match status" value="1"/>
</dbReference>
<feature type="region of interest" description="Disordered" evidence="2">
    <location>
        <begin position="70"/>
        <end position="108"/>
    </location>
</feature>
<sequence>MNSLIDRRLNGRNKSAVNRERFLRRYKDQIRKAVQDMVRDRSIADMDQGAEINLPARDISEPHFRHGVGGDREMVHPGNREFAKGDAFDRPQGGGQGEGGSEPGEGESVDQFTFSLSREEFLHLFFDDLELPHLVRTQLGDVSQKKWQRAGYTTTGSPSLLSVNRTLRASLSRRVALGLNARNEVEQAEARLQEAIDGKADEEDLARLRLALEDCRGRAARVPFLDDLDLRYRNRVPVVTPVARAVMFCLMDVSGSMDEGKKDLAKRFFTLLYLFLSRKYEKVEVVFIRHTDNAEEVDEQAFFYDPKSGGTIVLSALELMHEIVQERYPPSAWNVYAAQASDGDSFGADAGKSARFLAEKLLPATRYFAYIEVPDSAQARKSSLWAEYEQETAAHFAMRRISQRSEIFPVFHELFKKEAA</sequence>
<dbReference type="Proteomes" id="UP000216429">
    <property type="component" value="Unassembled WGS sequence"/>
</dbReference>
<feature type="compositionally biased region" description="Basic and acidic residues" evidence="2">
    <location>
        <begin position="70"/>
        <end position="89"/>
    </location>
</feature>
<comment type="similarity">
    <text evidence="1">Belongs to the UPF0229 family.</text>
</comment>
<dbReference type="InterPro" id="IPR036465">
    <property type="entry name" value="vWFA_dom_sf"/>
</dbReference>
<dbReference type="HAMAP" id="MF_01232">
    <property type="entry name" value="UPF0229"/>
    <property type="match status" value="1"/>
</dbReference>
<dbReference type="RefSeq" id="WP_094810226.1">
    <property type="nucleotide sequence ID" value="NZ_NEVU01000001.1"/>
</dbReference>
<comment type="caution">
    <text evidence="3">The sequence shown here is derived from an EMBL/GenBank/DDBJ whole genome shotgun (WGS) entry which is preliminary data.</text>
</comment>
<gene>
    <name evidence="3" type="ORF">CAL22_02995</name>
</gene>
<dbReference type="SUPFAM" id="SSF53300">
    <property type="entry name" value="vWA-like"/>
    <property type="match status" value="1"/>
</dbReference>
<organism evidence="3 4">
    <name type="scientific">Bordetella genomosp. 12</name>
    <dbReference type="NCBI Taxonomy" id="463035"/>
    <lineage>
        <taxon>Bacteria</taxon>
        <taxon>Pseudomonadati</taxon>
        <taxon>Pseudomonadota</taxon>
        <taxon>Betaproteobacteria</taxon>
        <taxon>Burkholderiales</taxon>
        <taxon>Alcaligenaceae</taxon>
        <taxon>Bordetella</taxon>
    </lineage>
</organism>
<dbReference type="OrthoDB" id="9788289at2"/>
<reference evidence="4" key="1">
    <citation type="submission" date="2017-05" db="EMBL/GenBank/DDBJ databases">
        <title>Complete and WGS of Bordetella genogroups.</title>
        <authorList>
            <person name="Spilker T."/>
            <person name="Lipuma J."/>
        </authorList>
    </citation>
    <scope>NUCLEOTIDE SEQUENCE [LARGE SCALE GENOMIC DNA]</scope>
    <source>
        <strain evidence="4">AU6712</strain>
    </source>
</reference>
<keyword evidence="4" id="KW-1185">Reference proteome</keyword>
<evidence type="ECO:0000256" key="2">
    <source>
        <dbReference type="SAM" id="MobiDB-lite"/>
    </source>
</evidence>
<dbReference type="EMBL" id="NEVU01000001">
    <property type="protein sequence ID" value="OZI77525.1"/>
    <property type="molecule type" value="Genomic_DNA"/>
</dbReference>
<evidence type="ECO:0000256" key="1">
    <source>
        <dbReference type="HAMAP-Rule" id="MF_01232"/>
    </source>
</evidence>
<evidence type="ECO:0000313" key="3">
    <source>
        <dbReference type="EMBL" id="OZI77525.1"/>
    </source>
</evidence>
<dbReference type="InterPro" id="IPR006698">
    <property type="entry name" value="UPF0229"/>
</dbReference>